<keyword evidence="3" id="KW-1185">Reference proteome</keyword>
<gene>
    <name evidence="2" type="ORF">H7993_00855</name>
</gene>
<dbReference type="AlphaFoldDB" id="A0A7X1G1T8"/>
<dbReference type="PROSITE" id="PS51257">
    <property type="entry name" value="PROKAR_LIPOPROTEIN"/>
    <property type="match status" value="1"/>
</dbReference>
<evidence type="ECO:0000256" key="1">
    <source>
        <dbReference type="SAM" id="SignalP"/>
    </source>
</evidence>
<accession>A0A7X1G1T8</accession>
<evidence type="ECO:0000313" key="3">
    <source>
        <dbReference type="Proteomes" id="UP000546173"/>
    </source>
</evidence>
<feature type="signal peptide" evidence="1">
    <location>
        <begin position="1"/>
        <end position="17"/>
    </location>
</feature>
<reference evidence="2 3" key="1">
    <citation type="submission" date="2020-08" db="EMBL/GenBank/DDBJ databases">
        <title>Pseudomonas sp. nov.</title>
        <authorList>
            <person name="Gieschler S."/>
            <person name="Fiedler G."/>
            <person name="Brinks E."/>
            <person name="Boehnlein C."/>
            <person name="Franz C.M.A.P."/>
            <person name="Kabisch J."/>
        </authorList>
    </citation>
    <scope>NUCLEOTIDE SEQUENCE [LARGE SCALE GENOMIC DNA]</scope>
    <source>
        <strain evidence="2 3">MBT-2</strain>
    </source>
</reference>
<name>A0A7X1G1T8_9PSED</name>
<organism evidence="2 3">
    <name type="scientific">Pseudomonas baltica</name>
    <dbReference type="NCBI Taxonomy" id="2762576"/>
    <lineage>
        <taxon>Bacteria</taxon>
        <taxon>Pseudomonadati</taxon>
        <taxon>Pseudomonadota</taxon>
        <taxon>Gammaproteobacteria</taxon>
        <taxon>Pseudomonadales</taxon>
        <taxon>Pseudomonadaceae</taxon>
        <taxon>Pseudomonas</taxon>
    </lineage>
</organism>
<evidence type="ECO:0008006" key="4">
    <source>
        <dbReference type="Google" id="ProtNLM"/>
    </source>
</evidence>
<protein>
    <recommendedName>
        <fullName evidence="4">Lipoprotein</fullName>
    </recommendedName>
</protein>
<proteinExistence type="predicted"/>
<feature type="chain" id="PRO_5030869865" description="Lipoprotein" evidence="1">
    <location>
        <begin position="18"/>
        <end position="72"/>
    </location>
</feature>
<keyword evidence="1" id="KW-0732">Signal</keyword>
<dbReference type="Proteomes" id="UP000546173">
    <property type="component" value="Unassembled WGS sequence"/>
</dbReference>
<dbReference type="EMBL" id="JACMYH010000001">
    <property type="protein sequence ID" value="MBC2676927.1"/>
    <property type="molecule type" value="Genomic_DNA"/>
</dbReference>
<sequence>MKKVFAMLVMAALGGCAAYSERGTGEGNREIGSKGYTVRCDATPPNQPGCYSPPPSFSWRPLESIKFKLGQN</sequence>
<comment type="caution">
    <text evidence="2">The sequence shown here is derived from an EMBL/GenBank/DDBJ whole genome shotgun (WGS) entry which is preliminary data.</text>
</comment>
<dbReference type="RefSeq" id="WP_185793113.1">
    <property type="nucleotide sequence ID" value="NZ_JACMYH010000001.1"/>
</dbReference>
<evidence type="ECO:0000313" key="2">
    <source>
        <dbReference type="EMBL" id="MBC2676927.1"/>
    </source>
</evidence>